<gene>
    <name evidence="3" type="ORF">Gotri_002287</name>
</gene>
<dbReference type="AlphaFoldDB" id="A0A7J9F8R7"/>
<accession>A0A7J9F8R7</accession>
<feature type="domain" description="DUF3598" evidence="1">
    <location>
        <begin position="56"/>
        <end position="234"/>
    </location>
</feature>
<dbReference type="Gene3D" id="2.40.128.20">
    <property type="match status" value="2"/>
</dbReference>
<evidence type="ECO:0008006" key="5">
    <source>
        <dbReference type="Google" id="ProtNLM"/>
    </source>
</evidence>
<evidence type="ECO:0000259" key="1">
    <source>
        <dbReference type="Pfam" id="PF12204"/>
    </source>
</evidence>
<comment type="caution">
    <text evidence="3">The sequence shown here is derived from an EMBL/GenBank/DDBJ whole genome shotgun (WGS) entry which is preliminary data.</text>
</comment>
<dbReference type="InterPro" id="IPR048378">
    <property type="entry name" value="BFA1-like_C"/>
</dbReference>
<dbReference type="SUPFAM" id="SSF50814">
    <property type="entry name" value="Lipocalins"/>
    <property type="match status" value="2"/>
</dbReference>
<dbReference type="PANTHER" id="PTHR33404">
    <property type="entry name" value="CELL DIVISION TOPOLOGICAL SPECIFICITY FACTOR HOMOLOG, CHLOROPLASTIC"/>
    <property type="match status" value="1"/>
</dbReference>
<dbReference type="FunFam" id="2.40.128.20:FF:000017">
    <property type="entry name" value="OsWRKY4 family protein"/>
    <property type="match status" value="1"/>
</dbReference>
<dbReference type="PANTHER" id="PTHR33404:SF3">
    <property type="entry name" value="NMDA RECEPTOR SUBUNIT EPSILON-1, PUTATIVE (DUF3598)-RELATED"/>
    <property type="match status" value="1"/>
</dbReference>
<dbReference type="Proteomes" id="UP000593568">
    <property type="component" value="Unassembled WGS sequence"/>
</dbReference>
<dbReference type="FunFam" id="2.40.128.20:FF:000013">
    <property type="entry name" value="OsWRKY4 family protein"/>
    <property type="match status" value="1"/>
</dbReference>
<dbReference type="Pfam" id="PF12204">
    <property type="entry name" value="DUF3598_N"/>
    <property type="match status" value="1"/>
</dbReference>
<evidence type="ECO:0000313" key="4">
    <source>
        <dbReference type="Proteomes" id="UP000593568"/>
    </source>
</evidence>
<organism evidence="3 4">
    <name type="scientific">Gossypium trilobum</name>
    <dbReference type="NCBI Taxonomy" id="34281"/>
    <lineage>
        <taxon>Eukaryota</taxon>
        <taxon>Viridiplantae</taxon>
        <taxon>Streptophyta</taxon>
        <taxon>Embryophyta</taxon>
        <taxon>Tracheophyta</taxon>
        <taxon>Spermatophyta</taxon>
        <taxon>Magnoliopsida</taxon>
        <taxon>eudicotyledons</taxon>
        <taxon>Gunneridae</taxon>
        <taxon>Pentapetalae</taxon>
        <taxon>rosids</taxon>
        <taxon>malvids</taxon>
        <taxon>Malvales</taxon>
        <taxon>Malvaceae</taxon>
        <taxon>Malvoideae</taxon>
        <taxon>Gossypium</taxon>
    </lineage>
</organism>
<evidence type="ECO:0000313" key="3">
    <source>
        <dbReference type="EMBL" id="MBA0781354.1"/>
    </source>
</evidence>
<dbReference type="GO" id="GO:0010020">
    <property type="term" value="P:chloroplast fission"/>
    <property type="evidence" value="ECO:0007669"/>
    <property type="project" value="TreeGrafter"/>
</dbReference>
<name>A0A7J9F8R7_9ROSI</name>
<evidence type="ECO:0000259" key="2">
    <source>
        <dbReference type="Pfam" id="PF21053"/>
    </source>
</evidence>
<reference evidence="3 4" key="1">
    <citation type="journal article" date="2019" name="Genome Biol. Evol.">
        <title>Insights into the evolution of the New World diploid cottons (Gossypium, subgenus Houzingenia) based on genome sequencing.</title>
        <authorList>
            <person name="Grover C.E."/>
            <person name="Arick M.A. 2nd"/>
            <person name="Thrash A."/>
            <person name="Conover J.L."/>
            <person name="Sanders W.S."/>
            <person name="Peterson D.G."/>
            <person name="Frelichowski J.E."/>
            <person name="Scheffler J.A."/>
            <person name="Scheffler B.E."/>
            <person name="Wendel J.F."/>
        </authorList>
    </citation>
    <scope>NUCLEOTIDE SEQUENCE [LARGE SCALE GENOMIC DNA]</scope>
    <source>
        <strain evidence="3">8</strain>
        <tissue evidence="3">Leaf</tissue>
    </source>
</reference>
<proteinExistence type="predicted"/>
<dbReference type="Pfam" id="PF21053">
    <property type="entry name" value="BFA1_C"/>
    <property type="match status" value="1"/>
</dbReference>
<dbReference type="InterPro" id="IPR022017">
    <property type="entry name" value="BFA1-like_DUF3598"/>
</dbReference>
<sequence length="391" mass="44138">MASICYSCIVFPSPSPKPFPFLPKLPHSNPFPSFRTSRLRAANSAPVQEQHYMSIDNLRQFFDLNSGKWTGSFHQFDGNGNLLQKISTRLSASCYGEDELLSLIQTLYIEQPQSSTSISGHDEEAEWAEYKIKETNMFTVDKYQQIGFFPNERAFSLRYQTASMLETVLRQGVLGEDDTGEESPKNVKLPSRQPSIVCENCLYSQAKDRRARAFHIMDPKGFVDMLLIFLEDRGDGPLVHPSLGNIIDGEDRILPFLGKWEGHSVTKRSGVYGSTMTEADTVSYLEMDDKKKLIQDVTSMDSRRGVRTNVHWTGMISNNSVEFEGAYQLTLLPGGMYMGYPSDIAKSVAESKSFHLEFCWLDAPGKRQRLVRTYDAEGLAVSSTYFSEVKL</sequence>
<dbReference type="InterPro" id="IPR012674">
    <property type="entry name" value="Calycin"/>
</dbReference>
<protein>
    <recommendedName>
        <fullName evidence="5">DUF3598 domain-containing protein</fullName>
    </recommendedName>
</protein>
<dbReference type="EMBL" id="JABEZW010000012">
    <property type="protein sequence ID" value="MBA0781354.1"/>
    <property type="molecule type" value="Genomic_DNA"/>
</dbReference>
<feature type="domain" description="Biogenesis factor required for ATP synthase 1-like C-terminal" evidence="2">
    <location>
        <begin position="256"/>
        <end position="390"/>
    </location>
</feature>
<keyword evidence="4" id="KW-1185">Reference proteome</keyword>